<accession>A0ABM1ZAQ7</accession>
<evidence type="ECO:0000256" key="1">
    <source>
        <dbReference type="SAM" id="Phobius"/>
    </source>
</evidence>
<dbReference type="GeneID" id="115269870"/>
<dbReference type="PANTHER" id="PTHR41152">
    <property type="entry name" value="AT26438P-RELATED"/>
    <property type="match status" value="1"/>
</dbReference>
<keyword evidence="4" id="KW-1185">Reference proteome</keyword>
<keyword evidence="1" id="KW-0472">Membrane</keyword>
<feature type="transmembrane region" description="Helical" evidence="1">
    <location>
        <begin position="140"/>
        <end position="163"/>
    </location>
</feature>
<feature type="transmembrane region" description="Helical" evidence="1">
    <location>
        <begin position="91"/>
        <end position="112"/>
    </location>
</feature>
<keyword evidence="1" id="KW-0812">Transmembrane</keyword>
<evidence type="ECO:0000313" key="4">
    <source>
        <dbReference type="Proteomes" id="UP000069940"/>
    </source>
</evidence>
<protein>
    <recommendedName>
        <fullName evidence="2">DUF7775 domain-containing protein</fullName>
    </recommendedName>
</protein>
<sequence length="208" mass="23413">MSTVPQARANTPSTPEEELAREKQALLGLKFLEATWSMICVGIRVFASQDKSEPLSNEMFFGGVFLGFAIISALSFVITCRLGKVNYVADAVLSLLGLLAFVVCGFKAMYYVENDIHLRFLTDKQEKSHKFFIVSRLESIFSMQTAGLFLVHGMLMLDTMGWLGKPRRNISRISIEGENHHKGLRLNPFWSAPIGILKSVFYKPCRRV</sequence>
<evidence type="ECO:0000259" key="2">
    <source>
        <dbReference type="Pfam" id="PF24985"/>
    </source>
</evidence>
<feature type="transmembrane region" description="Helical" evidence="1">
    <location>
        <begin position="59"/>
        <end position="79"/>
    </location>
</feature>
<dbReference type="Pfam" id="PF24985">
    <property type="entry name" value="DUF7775"/>
    <property type="match status" value="1"/>
</dbReference>
<name>A0ABM1ZAQ7_AEDAL</name>
<dbReference type="EnsemblMetazoa" id="AALFPA23_016678.R24339">
    <property type="protein sequence ID" value="AALFPA23_016678.P24339"/>
    <property type="gene ID" value="AALFPA23_016678"/>
</dbReference>
<evidence type="ECO:0000313" key="3">
    <source>
        <dbReference type="EnsemblMetazoa" id="AALFPA23_016678.P24339"/>
    </source>
</evidence>
<dbReference type="PANTHER" id="PTHR41152:SF8">
    <property type="entry name" value="AT26438P-RELATED"/>
    <property type="match status" value="1"/>
</dbReference>
<reference evidence="3" key="2">
    <citation type="submission" date="2025-05" db="UniProtKB">
        <authorList>
            <consortium name="EnsemblMetazoa"/>
        </authorList>
    </citation>
    <scope>IDENTIFICATION</scope>
    <source>
        <strain evidence="3">Foshan</strain>
    </source>
</reference>
<dbReference type="RefSeq" id="XP_029734526.2">
    <property type="nucleotide sequence ID" value="XM_029878666.2"/>
</dbReference>
<dbReference type="InterPro" id="IPR056677">
    <property type="entry name" value="DUF7775"/>
</dbReference>
<keyword evidence="1" id="KW-1133">Transmembrane helix</keyword>
<organism evidence="3 4">
    <name type="scientific">Aedes albopictus</name>
    <name type="common">Asian tiger mosquito</name>
    <name type="synonym">Stegomyia albopicta</name>
    <dbReference type="NCBI Taxonomy" id="7160"/>
    <lineage>
        <taxon>Eukaryota</taxon>
        <taxon>Metazoa</taxon>
        <taxon>Ecdysozoa</taxon>
        <taxon>Arthropoda</taxon>
        <taxon>Hexapoda</taxon>
        <taxon>Insecta</taxon>
        <taxon>Pterygota</taxon>
        <taxon>Neoptera</taxon>
        <taxon>Endopterygota</taxon>
        <taxon>Diptera</taxon>
        <taxon>Nematocera</taxon>
        <taxon>Culicoidea</taxon>
        <taxon>Culicidae</taxon>
        <taxon>Culicinae</taxon>
        <taxon>Aedini</taxon>
        <taxon>Aedes</taxon>
        <taxon>Stegomyia</taxon>
    </lineage>
</organism>
<feature type="domain" description="DUF7775" evidence="2">
    <location>
        <begin position="23"/>
        <end position="160"/>
    </location>
</feature>
<proteinExistence type="predicted"/>
<reference evidence="4" key="1">
    <citation type="journal article" date="2015" name="Proc. Natl. Acad. Sci. U.S.A.">
        <title>Genome sequence of the Asian Tiger mosquito, Aedes albopictus, reveals insights into its biology, genetics, and evolution.</title>
        <authorList>
            <person name="Chen X.G."/>
            <person name="Jiang X."/>
            <person name="Gu J."/>
            <person name="Xu M."/>
            <person name="Wu Y."/>
            <person name="Deng Y."/>
            <person name="Zhang C."/>
            <person name="Bonizzoni M."/>
            <person name="Dermauw W."/>
            <person name="Vontas J."/>
            <person name="Armbruster P."/>
            <person name="Huang X."/>
            <person name="Yang Y."/>
            <person name="Zhang H."/>
            <person name="He W."/>
            <person name="Peng H."/>
            <person name="Liu Y."/>
            <person name="Wu K."/>
            <person name="Chen J."/>
            <person name="Lirakis M."/>
            <person name="Topalis P."/>
            <person name="Van Leeuwen T."/>
            <person name="Hall A.B."/>
            <person name="Jiang X."/>
            <person name="Thorpe C."/>
            <person name="Mueller R.L."/>
            <person name="Sun C."/>
            <person name="Waterhouse R.M."/>
            <person name="Yan G."/>
            <person name="Tu Z.J."/>
            <person name="Fang X."/>
            <person name="James A.A."/>
        </authorList>
    </citation>
    <scope>NUCLEOTIDE SEQUENCE [LARGE SCALE GENOMIC DNA]</scope>
    <source>
        <strain evidence="4">Foshan</strain>
    </source>
</reference>
<dbReference type="Proteomes" id="UP000069940">
    <property type="component" value="Unassembled WGS sequence"/>
</dbReference>